<gene>
    <name evidence="2" type="ORF">Scep_023904</name>
</gene>
<feature type="region of interest" description="Disordered" evidence="1">
    <location>
        <begin position="79"/>
        <end position="103"/>
    </location>
</feature>
<evidence type="ECO:0000256" key="1">
    <source>
        <dbReference type="SAM" id="MobiDB-lite"/>
    </source>
</evidence>
<feature type="compositionally biased region" description="Basic residues" evidence="1">
    <location>
        <begin position="79"/>
        <end position="92"/>
    </location>
</feature>
<reference evidence="2 3" key="1">
    <citation type="submission" date="2024-01" db="EMBL/GenBank/DDBJ databases">
        <title>Genome assemblies of Stephania.</title>
        <authorList>
            <person name="Yang L."/>
        </authorList>
    </citation>
    <scope>NUCLEOTIDE SEQUENCE [LARGE SCALE GENOMIC DNA]</scope>
    <source>
        <strain evidence="2">JXDWG</strain>
        <tissue evidence="2">Leaf</tissue>
    </source>
</reference>
<comment type="caution">
    <text evidence="2">The sequence shown here is derived from an EMBL/GenBank/DDBJ whole genome shotgun (WGS) entry which is preliminary data.</text>
</comment>
<protein>
    <submittedName>
        <fullName evidence="2">Uncharacterized protein</fullName>
    </submittedName>
</protein>
<name>A0AAP0EW22_9MAGN</name>
<dbReference type="AlphaFoldDB" id="A0AAP0EW22"/>
<dbReference type="EMBL" id="JBBNAG010000010">
    <property type="protein sequence ID" value="KAK9100474.1"/>
    <property type="molecule type" value="Genomic_DNA"/>
</dbReference>
<organism evidence="2 3">
    <name type="scientific">Stephania cephalantha</name>
    <dbReference type="NCBI Taxonomy" id="152367"/>
    <lineage>
        <taxon>Eukaryota</taxon>
        <taxon>Viridiplantae</taxon>
        <taxon>Streptophyta</taxon>
        <taxon>Embryophyta</taxon>
        <taxon>Tracheophyta</taxon>
        <taxon>Spermatophyta</taxon>
        <taxon>Magnoliopsida</taxon>
        <taxon>Ranunculales</taxon>
        <taxon>Menispermaceae</taxon>
        <taxon>Menispermoideae</taxon>
        <taxon>Cissampelideae</taxon>
        <taxon>Stephania</taxon>
    </lineage>
</organism>
<dbReference type="Proteomes" id="UP001419268">
    <property type="component" value="Unassembled WGS sequence"/>
</dbReference>
<evidence type="ECO:0000313" key="2">
    <source>
        <dbReference type="EMBL" id="KAK9100474.1"/>
    </source>
</evidence>
<proteinExistence type="predicted"/>
<accession>A0AAP0EW22</accession>
<sequence length="103" mass="12520">MVRPHEGVKEVVAVEVVGRFLYYRFRLLVLSSTSYIQRHLRLPYCPRRLYHQPRHQGLYQIARCSHRRRHRGMTLLYRRGLHPQPPHHRQHPHLTTTEQSLRV</sequence>
<evidence type="ECO:0000313" key="3">
    <source>
        <dbReference type="Proteomes" id="UP001419268"/>
    </source>
</evidence>
<keyword evidence="3" id="KW-1185">Reference proteome</keyword>
<feature type="compositionally biased region" description="Polar residues" evidence="1">
    <location>
        <begin position="94"/>
        <end position="103"/>
    </location>
</feature>